<sequence length="90" mass="8624">MLSPSANSSLWIGVGTDAGVGVGIGAGVGASAGTSSGARARGGIGPDASASGAGGAWRALLKLGCTGLEISCVSGLIWFSKNCLRMTALQ</sequence>
<accession>A0AAN9HMD5</accession>
<comment type="caution">
    <text evidence="1">The sequence shown here is derived from an EMBL/GenBank/DDBJ whole genome shotgun (WGS) entry which is preliminary data.</text>
</comment>
<evidence type="ECO:0000313" key="1">
    <source>
        <dbReference type="EMBL" id="KAK7244500.1"/>
    </source>
</evidence>
<keyword evidence="2" id="KW-1185">Reference proteome</keyword>
<dbReference type="Proteomes" id="UP001372338">
    <property type="component" value="Unassembled WGS sequence"/>
</dbReference>
<reference evidence="1 2" key="1">
    <citation type="submission" date="2024-01" db="EMBL/GenBank/DDBJ databases">
        <title>The genomes of 5 underutilized Papilionoideae crops provide insights into root nodulation and disease resistanc.</title>
        <authorList>
            <person name="Yuan L."/>
        </authorList>
    </citation>
    <scope>NUCLEOTIDE SEQUENCE [LARGE SCALE GENOMIC DNA]</scope>
    <source>
        <strain evidence="1">ZHUSHIDOU_FW_LH</strain>
        <tissue evidence="1">Leaf</tissue>
    </source>
</reference>
<dbReference type="EMBL" id="JAYWIO010000008">
    <property type="protein sequence ID" value="KAK7244500.1"/>
    <property type="molecule type" value="Genomic_DNA"/>
</dbReference>
<gene>
    <name evidence="1" type="ORF">RIF29_39323</name>
</gene>
<proteinExistence type="predicted"/>
<dbReference type="AlphaFoldDB" id="A0AAN9HMD5"/>
<name>A0AAN9HMD5_CROPI</name>
<protein>
    <submittedName>
        <fullName evidence="1">Uncharacterized protein</fullName>
    </submittedName>
</protein>
<evidence type="ECO:0000313" key="2">
    <source>
        <dbReference type="Proteomes" id="UP001372338"/>
    </source>
</evidence>
<organism evidence="1 2">
    <name type="scientific">Crotalaria pallida</name>
    <name type="common">Smooth rattlebox</name>
    <name type="synonym">Crotalaria striata</name>
    <dbReference type="NCBI Taxonomy" id="3830"/>
    <lineage>
        <taxon>Eukaryota</taxon>
        <taxon>Viridiplantae</taxon>
        <taxon>Streptophyta</taxon>
        <taxon>Embryophyta</taxon>
        <taxon>Tracheophyta</taxon>
        <taxon>Spermatophyta</taxon>
        <taxon>Magnoliopsida</taxon>
        <taxon>eudicotyledons</taxon>
        <taxon>Gunneridae</taxon>
        <taxon>Pentapetalae</taxon>
        <taxon>rosids</taxon>
        <taxon>fabids</taxon>
        <taxon>Fabales</taxon>
        <taxon>Fabaceae</taxon>
        <taxon>Papilionoideae</taxon>
        <taxon>50 kb inversion clade</taxon>
        <taxon>genistoids sensu lato</taxon>
        <taxon>core genistoids</taxon>
        <taxon>Crotalarieae</taxon>
        <taxon>Crotalaria</taxon>
    </lineage>
</organism>